<dbReference type="AlphaFoldDB" id="A0A8H4LRC6"/>
<dbReference type="EMBL" id="JAADYS010000005">
    <property type="protein sequence ID" value="KAF4473056.1"/>
    <property type="molecule type" value="Genomic_DNA"/>
</dbReference>
<feature type="region of interest" description="Disordered" evidence="1">
    <location>
        <begin position="141"/>
        <end position="167"/>
    </location>
</feature>
<comment type="caution">
    <text evidence="2">The sequence shown here is derived from an EMBL/GenBank/DDBJ whole genome shotgun (WGS) entry which is preliminary data.</text>
</comment>
<name>A0A8H4LRC6_9HYPO</name>
<reference evidence="2 3" key="1">
    <citation type="submission" date="2020-01" db="EMBL/GenBank/DDBJ databases">
        <title>Identification and distribution of gene clusters putatively required for synthesis of sphingolipid metabolism inhibitors in phylogenetically diverse species of the filamentous fungus Fusarium.</title>
        <authorList>
            <person name="Kim H.-S."/>
            <person name="Busman M."/>
            <person name="Brown D.W."/>
            <person name="Divon H."/>
            <person name="Uhlig S."/>
            <person name="Proctor R.H."/>
        </authorList>
    </citation>
    <scope>NUCLEOTIDE SEQUENCE [LARGE SCALE GENOMIC DNA]</scope>
    <source>
        <strain evidence="2 3">NRRL 20459</strain>
    </source>
</reference>
<protein>
    <submittedName>
        <fullName evidence="2">Uncharacterized protein</fullName>
    </submittedName>
</protein>
<organism evidence="2 3">
    <name type="scientific">Fusarium albosuccineum</name>
    <dbReference type="NCBI Taxonomy" id="1237068"/>
    <lineage>
        <taxon>Eukaryota</taxon>
        <taxon>Fungi</taxon>
        <taxon>Dikarya</taxon>
        <taxon>Ascomycota</taxon>
        <taxon>Pezizomycotina</taxon>
        <taxon>Sordariomycetes</taxon>
        <taxon>Hypocreomycetidae</taxon>
        <taxon>Hypocreales</taxon>
        <taxon>Nectriaceae</taxon>
        <taxon>Fusarium</taxon>
        <taxon>Fusarium decemcellulare species complex</taxon>
    </lineage>
</organism>
<dbReference type="Proteomes" id="UP000554235">
    <property type="component" value="Unassembled WGS sequence"/>
</dbReference>
<evidence type="ECO:0000313" key="2">
    <source>
        <dbReference type="EMBL" id="KAF4473056.1"/>
    </source>
</evidence>
<proteinExistence type="predicted"/>
<evidence type="ECO:0000313" key="3">
    <source>
        <dbReference type="Proteomes" id="UP000554235"/>
    </source>
</evidence>
<evidence type="ECO:0000256" key="1">
    <source>
        <dbReference type="SAM" id="MobiDB-lite"/>
    </source>
</evidence>
<gene>
    <name evidence="2" type="ORF">FALBO_43</name>
</gene>
<accession>A0A8H4LRC6</accession>
<keyword evidence="3" id="KW-1185">Reference proteome</keyword>
<sequence>MNHGPYPQYSDQDATERPSSECIQKCFASAMSNFVPEVFPKCDCGSPVFPTKYFPADHVYAHPIFKLLPTEAAAQWHEALGTRAQLDHPPEPQIQPAVRRRADLIAALGVQMRAHLARTTTPTIVPASQPETPAAPAVVLATEPEPEPELAVNLPAPRGLMEAGSVS</sequence>